<comment type="caution">
    <text evidence="1">The sequence shown here is derived from an EMBL/GenBank/DDBJ whole genome shotgun (WGS) entry which is preliminary data.</text>
</comment>
<dbReference type="EMBL" id="QPIZ01000014">
    <property type="protein sequence ID" value="RCW32761.1"/>
    <property type="molecule type" value="Genomic_DNA"/>
</dbReference>
<protein>
    <submittedName>
        <fullName evidence="1">Uncharacterized protein</fullName>
    </submittedName>
</protein>
<accession>A0A368V187</accession>
<sequence length="37" mass="4117">MNTKQLLDQVLAILSQVRDKPRVSGRHGLILSSSNLK</sequence>
<organism evidence="1 2">
    <name type="scientific">Marinilabilia salmonicolor</name>
    <dbReference type="NCBI Taxonomy" id="989"/>
    <lineage>
        <taxon>Bacteria</taxon>
        <taxon>Pseudomonadati</taxon>
        <taxon>Bacteroidota</taxon>
        <taxon>Bacteroidia</taxon>
        <taxon>Marinilabiliales</taxon>
        <taxon>Marinilabiliaceae</taxon>
        <taxon>Marinilabilia</taxon>
    </lineage>
</organism>
<evidence type="ECO:0000313" key="2">
    <source>
        <dbReference type="Proteomes" id="UP000252733"/>
    </source>
</evidence>
<evidence type="ECO:0000313" key="1">
    <source>
        <dbReference type="EMBL" id="RCW32761.1"/>
    </source>
</evidence>
<dbReference type="AlphaFoldDB" id="A0A368V187"/>
<proteinExistence type="predicted"/>
<name>A0A368V187_9BACT</name>
<keyword evidence="2" id="KW-1185">Reference proteome</keyword>
<reference evidence="1 2" key="1">
    <citation type="submission" date="2018-07" db="EMBL/GenBank/DDBJ databases">
        <title>Freshwater and sediment microbial communities from various areas in North America, analyzing microbe dynamics in response to fracking.</title>
        <authorList>
            <person name="Lamendella R."/>
        </authorList>
    </citation>
    <scope>NUCLEOTIDE SEQUENCE [LARGE SCALE GENOMIC DNA]</scope>
    <source>
        <strain evidence="1 2">160A</strain>
    </source>
</reference>
<gene>
    <name evidence="1" type="ORF">DFO77_11487</name>
</gene>
<dbReference type="Proteomes" id="UP000252733">
    <property type="component" value="Unassembled WGS sequence"/>
</dbReference>